<dbReference type="PANTHER" id="PTHR30535:SF34">
    <property type="entry name" value="MOLYBDATE-BINDING PROTEIN MOLA"/>
    <property type="match status" value="1"/>
</dbReference>
<name>A0ABV6BBG5_9GAMM</name>
<evidence type="ECO:0000259" key="3">
    <source>
        <dbReference type="PROSITE" id="PS50983"/>
    </source>
</evidence>
<dbReference type="Gene3D" id="3.40.50.1980">
    <property type="entry name" value="Nitrogenase molybdenum iron protein domain"/>
    <property type="match status" value="2"/>
</dbReference>
<evidence type="ECO:0000256" key="1">
    <source>
        <dbReference type="ARBA" id="ARBA00022729"/>
    </source>
</evidence>
<feature type="domain" description="Fe/B12 periplasmic-binding" evidence="3">
    <location>
        <begin position="24"/>
        <end position="273"/>
    </location>
</feature>
<evidence type="ECO:0000313" key="4">
    <source>
        <dbReference type="EMBL" id="MFC0048147.1"/>
    </source>
</evidence>
<organism evidence="4 5">
    <name type="scientific">Rheinheimera tilapiae</name>
    <dbReference type="NCBI Taxonomy" id="875043"/>
    <lineage>
        <taxon>Bacteria</taxon>
        <taxon>Pseudomonadati</taxon>
        <taxon>Pseudomonadota</taxon>
        <taxon>Gammaproteobacteria</taxon>
        <taxon>Chromatiales</taxon>
        <taxon>Chromatiaceae</taxon>
        <taxon>Rheinheimera</taxon>
    </lineage>
</organism>
<proteinExistence type="predicted"/>
<dbReference type="PROSITE" id="PS50983">
    <property type="entry name" value="FE_B12_PBP"/>
    <property type="match status" value="1"/>
</dbReference>
<dbReference type="InterPro" id="IPR002491">
    <property type="entry name" value="ABC_transptr_periplasmic_BD"/>
</dbReference>
<dbReference type="NCBIfam" id="NF038402">
    <property type="entry name" value="TroA_like"/>
    <property type="match status" value="1"/>
</dbReference>
<dbReference type="InterPro" id="IPR050902">
    <property type="entry name" value="ABC_Transporter_SBP"/>
</dbReference>
<reference evidence="4 5" key="1">
    <citation type="submission" date="2024-09" db="EMBL/GenBank/DDBJ databases">
        <authorList>
            <person name="Sun Q."/>
            <person name="Mori K."/>
        </authorList>
    </citation>
    <scope>NUCLEOTIDE SEQUENCE [LARGE SCALE GENOMIC DNA]</scope>
    <source>
        <strain evidence="4 5">KCTC 23315</strain>
    </source>
</reference>
<feature type="signal peptide" evidence="2">
    <location>
        <begin position="1"/>
        <end position="19"/>
    </location>
</feature>
<gene>
    <name evidence="4" type="ORF">ACFFJP_07570</name>
</gene>
<dbReference type="PANTHER" id="PTHR30535">
    <property type="entry name" value="VITAMIN B12-BINDING PROTEIN"/>
    <property type="match status" value="1"/>
</dbReference>
<feature type="chain" id="PRO_5045376261" evidence="2">
    <location>
        <begin position="20"/>
        <end position="289"/>
    </location>
</feature>
<dbReference type="Pfam" id="PF01497">
    <property type="entry name" value="Peripla_BP_2"/>
    <property type="match status" value="1"/>
</dbReference>
<keyword evidence="5" id="KW-1185">Reference proteome</keyword>
<dbReference type="SUPFAM" id="SSF53807">
    <property type="entry name" value="Helical backbone' metal receptor"/>
    <property type="match status" value="1"/>
</dbReference>
<protein>
    <submittedName>
        <fullName evidence="4">Cobalamin-binding protein</fullName>
    </submittedName>
</protein>
<dbReference type="Proteomes" id="UP001589813">
    <property type="component" value="Unassembled WGS sequence"/>
</dbReference>
<dbReference type="RefSeq" id="WP_377242059.1">
    <property type="nucleotide sequence ID" value="NZ_JBHLXP010000001.1"/>
</dbReference>
<dbReference type="EMBL" id="JBHLXP010000001">
    <property type="protein sequence ID" value="MFC0048147.1"/>
    <property type="molecule type" value="Genomic_DNA"/>
</dbReference>
<keyword evidence="1 2" id="KW-0732">Signal</keyword>
<dbReference type="CDD" id="cd01144">
    <property type="entry name" value="BtuF"/>
    <property type="match status" value="1"/>
</dbReference>
<sequence length="289" mass="31679">MRRAVTALLLLLCASPALADQSPRLVVLAPHLVEQLYSIGAGGMIVGTVEHADYPLEASAIPRVGNYAGLQLESILALKPDLVLFWQSGSPAAEINQLQRLGIRTEGFEAKTLDDIAADLEQLGRLTGQQARASQQARAVRSRLAALRQQYQQKKTVRVFYELWDEPLSTIGPGAWPSQALRLCGAENIFADATAAYPQVSAEALLQRQPDLIVQPVSTTEPRHLTDYTKRFASLKAVQLQQRAQPNADLLHRATIRTLDGVAELCQLIDQSRQFYATKSGVSPQPLPR</sequence>
<dbReference type="InterPro" id="IPR054828">
    <property type="entry name" value="Vit_B12_bind_prot"/>
</dbReference>
<comment type="caution">
    <text evidence="4">The sequence shown here is derived from an EMBL/GenBank/DDBJ whole genome shotgun (WGS) entry which is preliminary data.</text>
</comment>
<evidence type="ECO:0000256" key="2">
    <source>
        <dbReference type="SAM" id="SignalP"/>
    </source>
</evidence>
<accession>A0ABV6BBG5</accession>
<evidence type="ECO:0000313" key="5">
    <source>
        <dbReference type="Proteomes" id="UP001589813"/>
    </source>
</evidence>